<sequence>MTESSELRDAVTELKGSIDRLRDELVRKDVYAVDQKLLTKQIDDVDADVKELEGRIEKADERRAADRRLLITAFVLPLVLLVIQLYLAAQTGGPS</sequence>
<dbReference type="AlphaFoldDB" id="A0A1G6LUM4"/>
<evidence type="ECO:0000313" key="3">
    <source>
        <dbReference type="EMBL" id="SDC46787.1"/>
    </source>
</evidence>
<keyword evidence="2" id="KW-0812">Transmembrane</keyword>
<organism evidence="3 4">
    <name type="scientific">Nocardioides lianchengensis</name>
    <dbReference type="NCBI Taxonomy" id="1045774"/>
    <lineage>
        <taxon>Bacteria</taxon>
        <taxon>Bacillati</taxon>
        <taxon>Actinomycetota</taxon>
        <taxon>Actinomycetes</taxon>
        <taxon>Propionibacteriales</taxon>
        <taxon>Nocardioidaceae</taxon>
        <taxon>Nocardioides</taxon>
    </lineage>
</organism>
<keyword evidence="2" id="KW-0472">Membrane</keyword>
<feature type="coiled-coil region" evidence="1">
    <location>
        <begin position="4"/>
        <end position="69"/>
    </location>
</feature>
<keyword evidence="4" id="KW-1185">Reference proteome</keyword>
<reference evidence="4" key="1">
    <citation type="submission" date="2016-10" db="EMBL/GenBank/DDBJ databases">
        <authorList>
            <person name="Varghese N."/>
            <person name="Submissions S."/>
        </authorList>
    </citation>
    <scope>NUCLEOTIDE SEQUENCE [LARGE SCALE GENOMIC DNA]</scope>
    <source>
        <strain evidence="4">CGMCC 4.6858</strain>
    </source>
</reference>
<proteinExistence type="predicted"/>
<evidence type="ECO:0000256" key="1">
    <source>
        <dbReference type="SAM" id="Coils"/>
    </source>
</evidence>
<evidence type="ECO:0000313" key="4">
    <source>
        <dbReference type="Proteomes" id="UP000199034"/>
    </source>
</evidence>
<keyword evidence="1" id="KW-0175">Coiled coil</keyword>
<name>A0A1G6LUM4_9ACTN</name>
<protein>
    <submittedName>
        <fullName evidence="3">Uncharacterized protein</fullName>
    </submittedName>
</protein>
<dbReference type="RefSeq" id="WP_090851786.1">
    <property type="nucleotide sequence ID" value="NZ_FMZM01000002.1"/>
</dbReference>
<evidence type="ECO:0000256" key="2">
    <source>
        <dbReference type="SAM" id="Phobius"/>
    </source>
</evidence>
<gene>
    <name evidence="3" type="ORF">SAMN05421872_102361</name>
</gene>
<dbReference type="Proteomes" id="UP000199034">
    <property type="component" value="Unassembled WGS sequence"/>
</dbReference>
<dbReference type="EMBL" id="FMZM01000002">
    <property type="protein sequence ID" value="SDC46787.1"/>
    <property type="molecule type" value="Genomic_DNA"/>
</dbReference>
<keyword evidence="2" id="KW-1133">Transmembrane helix</keyword>
<feature type="transmembrane region" description="Helical" evidence="2">
    <location>
        <begin position="69"/>
        <end position="89"/>
    </location>
</feature>
<accession>A0A1G6LUM4</accession>
<dbReference type="STRING" id="1045774.SAMN05421872_102361"/>